<evidence type="ECO:0000313" key="2">
    <source>
        <dbReference type="Proteomes" id="UP001303473"/>
    </source>
</evidence>
<gene>
    <name evidence="1" type="ORF">QBC46DRAFT_345219</name>
</gene>
<dbReference type="Gene3D" id="3.40.630.10">
    <property type="entry name" value="Zn peptidases"/>
    <property type="match status" value="1"/>
</dbReference>
<protein>
    <submittedName>
        <fullName evidence="1">Uncharacterized protein</fullName>
    </submittedName>
</protein>
<organism evidence="1 2">
    <name type="scientific">Diplogelasinospora grovesii</name>
    <dbReference type="NCBI Taxonomy" id="303347"/>
    <lineage>
        <taxon>Eukaryota</taxon>
        <taxon>Fungi</taxon>
        <taxon>Dikarya</taxon>
        <taxon>Ascomycota</taxon>
        <taxon>Pezizomycotina</taxon>
        <taxon>Sordariomycetes</taxon>
        <taxon>Sordariomycetidae</taxon>
        <taxon>Sordariales</taxon>
        <taxon>Diplogelasinosporaceae</taxon>
        <taxon>Diplogelasinospora</taxon>
    </lineage>
</organism>
<dbReference type="EMBL" id="MU853871">
    <property type="protein sequence ID" value="KAK3936831.1"/>
    <property type="molecule type" value="Genomic_DNA"/>
</dbReference>
<sequence length="249" mass="27250">MVETFSFLLNSAFLTFSGLGFLKKTKPWLLQALSRHKYTPGLTPLQVLYAKTHSESELSRREVRAASFIATHLRDRDFIVHERIGGYGVAGVPSNGPGPVVLLRAAAGCALGVDWHRDCRTRDTRAALRPWWLTVSTTRLIGVKPDVVMARHLMPIPSGSVSVQEGPILVSADIVRIRLYSSKGYRAKPPLEDPEKLGVAREHGKVLAIIPMEHSPFNAPPKDPTLETGIHALSLAALSVLRGANQDTP</sequence>
<comment type="caution">
    <text evidence="1">The sequence shown here is derived from an EMBL/GenBank/DDBJ whole genome shotgun (WGS) entry which is preliminary data.</text>
</comment>
<evidence type="ECO:0000313" key="1">
    <source>
        <dbReference type="EMBL" id="KAK3936831.1"/>
    </source>
</evidence>
<keyword evidence="2" id="KW-1185">Reference proteome</keyword>
<reference evidence="2" key="1">
    <citation type="journal article" date="2023" name="Mol. Phylogenet. Evol.">
        <title>Genome-scale phylogeny and comparative genomics of the fungal order Sordariales.</title>
        <authorList>
            <person name="Hensen N."/>
            <person name="Bonometti L."/>
            <person name="Westerberg I."/>
            <person name="Brannstrom I.O."/>
            <person name="Guillou S."/>
            <person name="Cros-Aarteil S."/>
            <person name="Calhoun S."/>
            <person name="Haridas S."/>
            <person name="Kuo A."/>
            <person name="Mondo S."/>
            <person name="Pangilinan J."/>
            <person name="Riley R."/>
            <person name="LaButti K."/>
            <person name="Andreopoulos B."/>
            <person name="Lipzen A."/>
            <person name="Chen C."/>
            <person name="Yan M."/>
            <person name="Daum C."/>
            <person name="Ng V."/>
            <person name="Clum A."/>
            <person name="Steindorff A."/>
            <person name="Ohm R.A."/>
            <person name="Martin F."/>
            <person name="Silar P."/>
            <person name="Natvig D.O."/>
            <person name="Lalanne C."/>
            <person name="Gautier V."/>
            <person name="Ament-Velasquez S.L."/>
            <person name="Kruys A."/>
            <person name="Hutchinson M.I."/>
            <person name="Powell A.J."/>
            <person name="Barry K."/>
            <person name="Miller A.N."/>
            <person name="Grigoriev I.V."/>
            <person name="Debuchy R."/>
            <person name="Gladieux P."/>
            <person name="Hiltunen Thoren M."/>
            <person name="Johannesson H."/>
        </authorList>
    </citation>
    <scope>NUCLEOTIDE SEQUENCE [LARGE SCALE GENOMIC DNA]</scope>
    <source>
        <strain evidence="2">CBS 340.73</strain>
    </source>
</reference>
<dbReference type="Proteomes" id="UP001303473">
    <property type="component" value="Unassembled WGS sequence"/>
</dbReference>
<name>A0AAN6S1Y1_9PEZI</name>
<dbReference type="AlphaFoldDB" id="A0AAN6S1Y1"/>
<accession>A0AAN6S1Y1</accession>
<proteinExistence type="predicted"/>
<dbReference type="SUPFAM" id="SSF53187">
    <property type="entry name" value="Zn-dependent exopeptidases"/>
    <property type="match status" value="1"/>
</dbReference>